<reference evidence="2" key="1">
    <citation type="submission" date="2020-10" db="EMBL/GenBank/DDBJ databases">
        <authorList>
            <person name="Kikuchi T."/>
        </authorList>
    </citation>
    <scope>NUCLEOTIDE SEQUENCE</scope>
    <source>
        <strain evidence="2">NKZ352</strain>
    </source>
</reference>
<dbReference type="AlphaFoldDB" id="A0A8S1HLZ8"/>
<protein>
    <submittedName>
        <fullName evidence="2">Uncharacterized protein</fullName>
    </submittedName>
</protein>
<dbReference type="EMBL" id="CAJGYM010000066">
    <property type="protein sequence ID" value="CAD6196091.1"/>
    <property type="molecule type" value="Genomic_DNA"/>
</dbReference>
<feature type="compositionally biased region" description="Basic and acidic residues" evidence="1">
    <location>
        <begin position="136"/>
        <end position="145"/>
    </location>
</feature>
<dbReference type="Proteomes" id="UP000835052">
    <property type="component" value="Unassembled WGS sequence"/>
</dbReference>
<evidence type="ECO:0000313" key="2">
    <source>
        <dbReference type="EMBL" id="CAD6196091.1"/>
    </source>
</evidence>
<feature type="region of interest" description="Disordered" evidence="1">
    <location>
        <begin position="114"/>
        <end position="145"/>
    </location>
</feature>
<gene>
    <name evidence="2" type="ORF">CAUJ_LOCUS12006</name>
</gene>
<name>A0A8S1HLZ8_9PELO</name>
<evidence type="ECO:0000313" key="3">
    <source>
        <dbReference type="Proteomes" id="UP000835052"/>
    </source>
</evidence>
<sequence length="145" mass="16452">MASKLKDRRKRAEETRTTNEDSESCAKTNGSVDDAHGANSTIASKIDKRRAPKRTPTTHVKINMDKDNNYCVRNIETDDSDFSISVANPIGSSLEDRLRELTLKYRKDEYTNKTIVAKDSRTEAPERTDQPPPVPKKPDILTERF</sequence>
<organism evidence="2 3">
    <name type="scientific">Caenorhabditis auriculariae</name>
    <dbReference type="NCBI Taxonomy" id="2777116"/>
    <lineage>
        <taxon>Eukaryota</taxon>
        <taxon>Metazoa</taxon>
        <taxon>Ecdysozoa</taxon>
        <taxon>Nematoda</taxon>
        <taxon>Chromadorea</taxon>
        <taxon>Rhabditida</taxon>
        <taxon>Rhabditina</taxon>
        <taxon>Rhabditomorpha</taxon>
        <taxon>Rhabditoidea</taxon>
        <taxon>Rhabditidae</taxon>
        <taxon>Peloderinae</taxon>
        <taxon>Caenorhabditis</taxon>
    </lineage>
</organism>
<comment type="caution">
    <text evidence="2">The sequence shown here is derived from an EMBL/GenBank/DDBJ whole genome shotgun (WGS) entry which is preliminary data.</text>
</comment>
<proteinExistence type="predicted"/>
<feature type="region of interest" description="Disordered" evidence="1">
    <location>
        <begin position="1"/>
        <end position="58"/>
    </location>
</feature>
<accession>A0A8S1HLZ8</accession>
<evidence type="ECO:0000256" key="1">
    <source>
        <dbReference type="SAM" id="MobiDB-lite"/>
    </source>
</evidence>
<feature type="compositionally biased region" description="Basic and acidic residues" evidence="1">
    <location>
        <begin position="114"/>
        <end position="129"/>
    </location>
</feature>
<feature type="compositionally biased region" description="Basic and acidic residues" evidence="1">
    <location>
        <begin position="10"/>
        <end position="19"/>
    </location>
</feature>
<keyword evidence="3" id="KW-1185">Reference proteome</keyword>